<feature type="region of interest" description="Disordered" evidence="1">
    <location>
        <begin position="324"/>
        <end position="346"/>
    </location>
</feature>
<dbReference type="eggNOG" id="COG4709">
    <property type="taxonomic scope" value="Bacteria"/>
</dbReference>
<reference evidence="3 4" key="1">
    <citation type="submission" date="2011-11" db="EMBL/GenBank/DDBJ databases">
        <title>The Noncontiguous Finished sequence of Saccharomonospora cyanea NA-134.</title>
        <authorList>
            <consortium name="US DOE Joint Genome Institute"/>
            <person name="Lucas S."/>
            <person name="Han J."/>
            <person name="Lapidus A."/>
            <person name="Cheng J.-F."/>
            <person name="Goodwin L."/>
            <person name="Pitluck S."/>
            <person name="Peters L."/>
            <person name="Ovchinnikova G."/>
            <person name="Lu M."/>
            <person name="Detter J.C."/>
            <person name="Han C."/>
            <person name="Tapia R."/>
            <person name="Land M."/>
            <person name="Hauser L."/>
            <person name="Kyrpides N."/>
            <person name="Ivanova N."/>
            <person name="Pagani I."/>
            <person name="Brambilla E.-M."/>
            <person name="Klenk H.-P."/>
            <person name="Woyke T."/>
        </authorList>
    </citation>
    <scope>NUCLEOTIDE SEQUENCE [LARGE SCALE GENOMIC DNA]</scope>
    <source>
        <strain evidence="3 4">NA-134</strain>
    </source>
</reference>
<protein>
    <submittedName>
        <fullName evidence="3">Putative membrane protein</fullName>
    </submittedName>
</protein>
<keyword evidence="2" id="KW-0472">Membrane</keyword>
<evidence type="ECO:0000313" key="4">
    <source>
        <dbReference type="Proteomes" id="UP000002791"/>
    </source>
</evidence>
<keyword evidence="2" id="KW-0812">Transmembrane</keyword>
<proteinExistence type="predicted"/>
<evidence type="ECO:0000256" key="1">
    <source>
        <dbReference type="SAM" id="MobiDB-lite"/>
    </source>
</evidence>
<keyword evidence="2" id="KW-1133">Transmembrane helix</keyword>
<feature type="transmembrane region" description="Helical" evidence="2">
    <location>
        <begin position="177"/>
        <end position="200"/>
    </location>
</feature>
<feature type="transmembrane region" description="Helical" evidence="2">
    <location>
        <begin position="206"/>
        <end position="223"/>
    </location>
</feature>
<sequence>MSTHTHPVVRAYLARVRTALSDLPEAEIDEIVDDVRPHLAEIVNGLGEDATVEAMTRELGTPESYAAEVRSAGEYPPPPEREGGRVTQPRTAVARLAFWSMLLGCLGAGIAGAVLASGLNEDALFLLLLTLPLVGLSGGYFATYGTSVLRGLPEVRRLASVDRSGEMSRRAVGWLRALNPVWWGVSAALLVVLGVALAVAPDSGGVVGLVTLLLLAGLGVWVGPKSVRDHRLVSVALTLSAFVVGAGAGLADYVIGSARSSDTAYPAPYPYPAADGEPLLFYGSEQVDNIYVFDAEGKPLTDLYFYTEQGSPIRIPRYGCEEHTGERIPTGTDNRFPRPHVEQGGMDDYGTVNGYNAYRPFCEEVDEVPFTVAVPNGK</sequence>
<dbReference type="HOGENOM" id="CLU_733391_0_0_11"/>
<dbReference type="AlphaFoldDB" id="H5XNI3"/>
<organism evidence="3 4">
    <name type="scientific">Saccharomonospora cyanea NA-134</name>
    <dbReference type="NCBI Taxonomy" id="882082"/>
    <lineage>
        <taxon>Bacteria</taxon>
        <taxon>Bacillati</taxon>
        <taxon>Actinomycetota</taxon>
        <taxon>Actinomycetes</taxon>
        <taxon>Pseudonocardiales</taxon>
        <taxon>Pseudonocardiaceae</taxon>
        <taxon>Saccharomonospora</taxon>
    </lineage>
</organism>
<accession>H5XNI3</accession>
<keyword evidence="4" id="KW-1185">Reference proteome</keyword>
<name>H5XNI3_9PSEU</name>
<feature type="region of interest" description="Disordered" evidence="1">
    <location>
        <begin position="68"/>
        <end position="87"/>
    </location>
</feature>
<feature type="transmembrane region" description="Helical" evidence="2">
    <location>
        <begin position="96"/>
        <end position="117"/>
    </location>
</feature>
<gene>
    <name evidence="3" type="ORF">SaccyDRAFT_1100</name>
</gene>
<feature type="transmembrane region" description="Helical" evidence="2">
    <location>
        <begin position="235"/>
        <end position="255"/>
    </location>
</feature>
<dbReference type="Proteomes" id="UP000002791">
    <property type="component" value="Chromosome"/>
</dbReference>
<evidence type="ECO:0000256" key="2">
    <source>
        <dbReference type="SAM" id="Phobius"/>
    </source>
</evidence>
<dbReference type="EMBL" id="CM001440">
    <property type="protein sequence ID" value="EHR60011.1"/>
    <property type="molecule type" value="Genomic_DNA"/>
</dbReference>
<dbReference type="RefSeq" id="WP_005454339.1">
    <property type="nucleotide sequence ID" value="NZ_CM001440.1"/>
</dbReference>
<dbReference type="STRING" id="882082.SaccyDRAFT_1100"/>
<evidence type="ECO:0000313" key="3">
    <source>
        <dbReference type="EMBL" id="EHR60011.1"/>
    </source>
</evidence>
<dbReference type="Pfam" id="PF22564">
    <property type="entry name" value="HAAS"/>
    <property type="match status" value="1"/>
</dbReference>
<dbReference type="OrthoDB" id="5185521at2"/>
<feature type="transmembrane region" description="Helical" evidence="2">
    <location>
        <begin position="123"/>
        <end position="142"/>
    </location>
</feature>